<evidence type="ECO:0000259" key="1">
    <source>
        <dbReference type="PROSITE" id="PS51186"/>
    </source>
</evidence>
<gene>
    <name evidence="2" type="ORF">SAMN05216605_10972</name>
</gene>
<dbReference type="RefSeq" id="WP_074754090.1">
    <property type="nucleotide sequence ID" value="NZ_FNCO01000009.1"/>
</dbReference>
<dbReference type="AlphaFoldDB" id="A0A1G8GAZ3"/>
<dbReference type="CDD" id="cd04301">
    <property type="entry name" value="NAT_SF"/>
    <property type="match status" value="1"/>
</dbReference>
<accession>A0A1G8GAZ3</accession>
<dbReference type="PANTHER" id="PTHR43451">
    <property type="entry name" value="ACETYLTRANSFERASE (GNAT) FAMILY PROTEIN"/>
    <property type="match status" value="1"/>
</dbReference>
<dbReference type="Gene3D" id="3.40.630.30">
    <property type="match status" value="1"/>
</dbReference>
<keyword evidence="3" id="KW-1185">Reference proteome</keyword>
<dbReference type="SUPFAM" id="SSF55729">
    <property type="entry name" value="Acyl-CoA N-acyltransferases (Nat)"/>
    <property type="match status" value="1"/>
</dbReference>
<sequence length="158" mass="17242">MDYVIRKATAKDASAISEIVEAALRESNARDYSAEVIDQVVQSFSPDRILRFLTVRQVYVATLDSRIVATGSLDQNAVRSVFVHPAYQGRGIGRGLMAAVESVAAEAGVERLLVPSSITAQGFYHSLGFVKRRDEVQGAERTIIMEKVLAAADHSDMK</sequence>
<dbReference type="Pfam" id="PF13673">
    <property type="entry name" value="Acetyltransf_10"/>
    <property type="match status" value="1"/>
</dbReference>
<evidence type="ECO:0000313" key="3">
    <source>
        <dbReference type="Proteomes" id="UP000182894"/>
    </source>
</evidence>
<dbReference type="InterPro" id="IPR052564">
    <property type="entry name" value="N-acetyltrans/Recomb-assoc"/>
</dbReference>
<organism evidence="2 3">
    <name type="scientific">Pseudomonas abietaniphila</name>
    <dbReference type="NCBI Taxonomy" id="89065"/>
    <lineage>
        <taxon>Bacteria</taxon>
        <taxon>Pseudomonadati</taxon>
        <taxon>Pseudomonadota</taxon>
        <taxon>Gammaproteobacteria</taxon>
        <taxon>Pseudomonadales</taxon>
        <taxon>Pseudomonadaceae</taxon>
        <taxon>Pseudomonas</taxon>
    </lineage>
</organism>
<dbReference type="Proteomes" id="UP000182894">
    <property type="component" value="Unassembled WGS sequence"/>
</dbReference>
<evidence type="ECO:0000313" key="2">
    <source>
        <dbReference type="EMBL" id="SDH91496.1"/>
    </source>
</evidence>
<dbReference type="PANTHER" id="PTHR43451:SF1">
    <property type="entry name" value="ACETYLTRANSFERASE"/>
    <property type="match status" value="1"/>
</dbReference>
<proteinExistence type="predicted"/>
<dbReference type="GO" id="GO:0016747">
    <property type="term" value="F:acyltransferase activity, transferring groups other than amino-acyl groups"/>
    <property type="evidence" value="ECO:0007669"/>
    <property type="project" value="InterPro"/>
</dbReference>
<dbReference type="InterPro" id="IPR000182">
    <property type="entry name" value="GNAT_dom"/>
</dbReference>
<reference evidence="3" key="1">
    <citation type="submission" date="2016-10" db="EMBL/GenBank/DDBJ databases">
        <authorList>
            <person name="Varghese N."/>
            <person name="Submissions S."/>
        </authorList>
    </citation>
    <scope>NUCLEOTIDE SEQUENCE [LARGE SCALE GENOMIC DNA]</scope>
    <source>
        <strain evidence="3">ATCC 700689</strain>
    </source>
</reference>
<feature type="domain" description="N-acetyltransferase" evidence="1">
    <location>
        <begin position="3"/>
        <end position="150"/>
    </location>
</feature>
<dbReference type="InterPro" id="IPR016181">
    <property type="entry name" value="Acyl_CoA_acyltransferase"/>
</dbReference>
<dbReference type="OrthoDB" id="1821130at2"/>
<dbReference type="EMBL" id="FNCO01000009">
    <property type="protein sequence ID" value="SDH91496.1"/>
    <property type="molecule type" value="Genomic_DNA"/>
</dbReference>
<dbReference type="STRING" id="89065.SAMN05216605_10972"/>
<protein>
    <submittedName>
        <fullName evidence="2">N-acetylglutamate synthase, GNAT family</fullName>
    </submittedName>
</protein>
<dbReference type="PROSITE" id="PS51186">
    <property type="entry name" value="GNAT"/>
    <property type="match status" value="1"/>
</dbReference>
<name>A0A1G8GAZ3_9PSED</name>